<dbReference type="Gene3D" id="3.40.50.2300">
    <property type="match status" value="2"/>
</dbReference>
<sequence>ANTLSKTCLLTSSSNIIGIVGPTFSRESHYIAPFAEKLDIPMISHAATDPDLSDRQIYRSFYRTVPSDNAAALAITKLFLKYNWTSCTIIYQNDAFGSGGAKSISETFDRHGLNVTGMIIFDIVTRTIGDDLKTLLNSRSTRIVILWVEENYAALVLQQALDCDVLGPRFTWILGSNIPLNIFNSSVYDR</sequence>
<evidence type="ECO:0000256" key="6">
    <source>
        <dbReference type="ARBA" id="ARBA00023180"/>
    </source>
</evidence>
<dbReference type="AlphaFoldDB" id="A0A816HTY4"/>
<evidence type="ECO:0000256" key="2">
    <source>
        <dbReference type="ARBA" id="ARBA00022692"/>
    </source>
</evidence>
<evidence type="ECO:0000256" key="5">
    <source>
        <dbReference type="ARBA" id="ARBA00023170"/>
    </source>
</evidence>
<dbReference type="EMBL" id="CAJNOR010019786">
    <property type="protein sequence ID" value="CAF1689934.1"/>
    <property type="molecule type" value="Genomic_DNA"/>
</dbReference>
<reference evidence="8" key="1">
    <citation type="submission" date="2021-02" db="EMBL/GenBank/DDBJ databases">
        <authorList>
            <person name="Nowell W R."/>
        </authorList>
    </citation>
    <scope>NUCLEOTIDE SEQUENCE</scope>
</reference>
<protein>
    <recommendedName>
        <fullName evidence="7">Receptor ligand binding region domain-containing protein</fullName>
    </recommendedName>
</protein>
<name>A0A816HTY4_ADIRI</name>
<comment type="caution">
    <text evidence="8">The sequence shown here is derived from an EMBL/GenBank/DDBJ whole genome shotgun (WGS) entry which is preliminary data.</text>
</comment>
<dbReference type="PANTHER" id="PTHR30483">
    <property type="entry name" value="LEUCINE-SPECIFIC-BINDING PROTEIN"/>
    <property type="match status" value="1"/>
</dbReference>
<keyword evidence="4" id="KW-0472">Membrane</keyword>
<dbReference type="SUPFAM" id="SSF53822">
    <property type="entry name" value="Periplasmic binding protein-like I"/>
    <property type="match status" value="1"/>
</dbReference>
<keyword evidence="5" id="KW-0675">Receptor</keyword>
<evidence type="ECO:0000259" key="7">
    <source>
        <dbReference type="Pfam" id="PF01094"/>
    </source>
</evidence>
<evidence type="ECO:0000313" key="9">
    <source>
        <dbReference type="Proteomes" id="UP000663828"/>
    </source>
</evidence>
<dbReference type="InterPro" id="IPR001828">
    <property type="entry name" value="ANF_lig-bd_rcpt"/>
</dbReference>
<feature type="domain" description="Receptor ligand binding region" evidence="7">
    <location>
        <begin position="7"/>
        <end position="174"/>
    </location>
</feature>
<evidence type="ECO:0000313" key="8">
    <source>
        <dbReference type="EMBL" id="CAF1689934.1"/>
    </source>
</evidence>
<keyword evidence="9" id="KW-1185">Reference proteome</keyword>
<keyword evidence="2" id="KW-0812">Transmembrane</keyword>
<dbReference type="PRINTS" id="PR00248">
    <property type="entry name" value="GPCRMGR"/>
</dbReference>
<organism evidence="8 9">
    <name type="scientific">Adineta ricciae</name>
    <name type="common">Rotifer</name>
    <dbReference type="NCBI Taxonomy" id="249248"/>
    <lineage>
        <taxon>Eukaryota</taxon>
        <taxon>Metazoa</taxon>
        <taxon>Spiralia</taxon>
        <taxon>Gnathifera</taxon>
        <taxon>Rotifera</taxon>
        <taxon>Eurotatoria</taxon>
        <taxon>Bdelloidea</taxon>
        <taxon>Adinetida</taxon>
        <taxon>Adinetidae</taxon>
        <taxon>Adineta</taxon>
    </lineage>
</organism>
<dbReference type="InterPro" id="IPR051010">
    <property type="entry name" value="BCAA_transport"/>
</dbReference>
<dbReference type="PANTHER" id="PTHR30483:SF6">
    <property type="entry name" value="PERIPLASMIC BINDING PROTEIN OF ABC TRANSPORTER FOR NATURAL AMINO ACIDS"/>
    <property type="match status" value="1"/>
</dbReference>
<accession>A0A816HTY4</accession>
<keyword evidence="6" id="KW-0325">Glycoprotein</keyword>
<dbReference type="GO" id="GO:0004930">
    <property type="term" value="F:G protein-coupled receptor activity"/>
    <property type="evidence" value="ECO:0007669"/>
    <property type="project" value="InterPro"/>
</dbReference>
<dbReference type="Pfam" id="PF01094">
    <property type="entry name" value="ANF_receptor"/>
    <property type="match status" value="1"/>
</dbReference>
<evidence type="ECO:0000256" key="3">
    <source>
        <dbReference type="ARBA" id="ARBA00022989"/>
    </source>
</evidence>
<evidence type="ECO:0000256" key="4">
    <source>
        <dbReference type="ARBA" id="ARBA00023136"/>
    </source>
</evidence>
<keyword evidence="3" id="KW-1133">Transmembrane helix</keyword>
<dbReference type="Proteomes" id="UP000663828">
    <property type="component" value="Unassembled WGS sequence"/>
</dbReference>
<feature type="non-terminal residue" evidence="8">
    <location>
        <position position="190"/>
    </location>
</feature>
<comment type="subcellular location">
    <subcellularLocation>
        <location evidence="1">Membrane</location>
        <topology evidence="1">Multi-pass membrane protein</topology>
    </subcellularLocation>
</comment>
<feature type="non-terminal residue" evidence="8">
    <location>
        <position position="1"/>
    </location>
</feature>
<evidence type="ECO:0000256" key="1">
    <source>
        <dbReference type="ARBA" id="ARBA00004141"/>
    </source>
</evidence>
<dbReference type="GO" id="GO:0016020">
    <property type="term" value="C:membrane"/>
    <property type="evidence" value="ECO:0007669"/>
    <property type="project" value="UniProtKB-SubCell"/>
</dbReference>
<dbReference type="InterPro" id="IPR000337">
    <property type="entry name" value="GPCR_3"/>
</dbReference>
<gene>
    <name evidence="8" type="ORF">XAT740_LOCUS63518</name>
</gene>
<dbReference type="InterPro" id="IPR028082">
    <property type="entry name" value="Peripla_BP_I"/>
</dbReference>
<proteinExistence type="predicted"/>